<dbReference type="GO" id="GO:0003723">
    <property type="term" value="F:RNA binding"/>
    <property type="evidence" value="ECO:0007669"/>
    <property type="project" value="InterPro"/>
</dbReference>
<evidence type="ECO:0000313" key="6">
    <source>
        <dbReference type="EMBL" id="KAK3050454.1"/>
    </source>
</evidence>
<dbReference type="InterPro" id="IPR003256">
    <property type="entry name" value="Ribosomal_uL24"/>
</dbReference>
<dbReference type="EMBL" id="JAWDJX010000032">
    <property type="protein sequence ID" value="KAK3050454.1"/>
    <property type="molecule type" value="Genomic_DNA"/>
</dbReference>
<dbReference type="GO" id="GO:0005840">
    <property type="term" value="C:ribosome"/>
    <property type="evidence" value="ECO:0007669"/>
    <property type="project" value="UniProtKB-KW"/>
</dbReference>
<dbReference type="GO" id="GO:0006412">
    <property type="term" value="P:translation"/>
    <property type="evidence" value="ECO:0007669"/>
    <property type="project" value="InterPro"/>
</dbReference>
<dbReference type="PANTHER" id="PTHR12903">
    <property type="entry name" value="MITOCHONDRIAL RIBOSOMAL PROTEIN L24"/>
    <property type="match status" value="1"/>
</dbReference>
<proteinExistence type="inferred from homology"/>
<dbReference type="GO" id="GO:0003735">
    <property type="term" value="F:structural constituent of ribosome"/>
    <property type="evidence" value="ECO:0007669"/>
    <property type="project" value="InterPro"/>
</dbReference>
<dbReference type="InterPro" id="IPR005824">
    <property type="entry name" value="KOW"/>
</dbReference>
<dbReference type="Pfam" id="PF22682">
    <property type="entry name" value="Ribosomal_uL24m-like"/>
    <property type="match status" value="1"/>
</dbReference>
<feature type="compositionally biased region" description="Basic and acidic residues" evidence="4">
    <location>
        <begin position="286"/>
        <end position="298"/>
    </location>
</feature>
<dbReference type="GO" id="GO:1990904">
    <property type="term" value="C:ribonucleoprotein complex"/>
    <property type="evidence" value="ECO:0007669"/>
    <property type="project" value="UniProtKB-KW"/>
</dbReference>
<feature type="domain" description="KOW" evidence="5">
    <location>
        <begin position="100"/>
        <end position="127"/>
    </location>
</feature>
<organism evidence="6 7">
    <name type="scientific">Extremus antarcticus</name>
    <dbReference type="NCBI Taxonomy" id="702011"/>
    <lineage>
        <taxon>Eukaryota</taxon>
        <taxon>Fungi</taxon>
        <taxon>Dikarya</taxon>
        <taxon>Ascomycota</taxon>
        <taxon>Pezizomycotina</taxon>
        <taxon>Dothideomycetes</taxon>
        <taxon>Dothideomycetidae</taxon>
        <taxon>Mycosphaerellales</taxon>
        <taxon>Extremaceae</taxon>
        <taxon>Extremus</taxon>
    </lineage>
</organism>
<feature type="region of interest" description="Disordered" evidence="4">
    <location>
        <begin position="286"/>
        <end position="307"/>
    </location>
</feature>
<evidence type="ECO:0000256" key="4">
    <source>
        <dbReference type="SAM" id="MobiDB-lite"/>
    </source>
</evidence>
<keyword evidence="7" id="KW-1185">Reference proteome</keyword>
<evidence type="ECO:0000313" key="7">
    <source>
        <dbReference type="Proteomes" id="UP001271007"/>
    </source>
</evidence>
<keyword evidence="2" id="KW-0689">Ribosomal protein</keyword>
<dbReference type="AlphaFoldDB" id="A0AAJ0DAZ3"/>
<accession>A0AAJ0DAZ3</accession>
<evidence type="ECO:0000256" key="1">
    <source>
        <dbReference type="ARBA" id="ARBA00010618"/>
    </source>
</evidence>
<protein>
    <recommendedName>
        <fullName evidence="5">KOW domain-containing protein</fullName>
    </recommendedName>
</protein>
<evidence type="ECO:0000256" key="2">
    <source>
        <dbReference type="ARBA" id="ARBA00022980"/>
    </source>
</evidence>
<comment type="caution">
    <text evidence="6">The sequence shown here is derived from an EMBL/GenBank/DDBJ whole genome shotgun (WGS) entry which is preliminary data.</text>
</comment>
<dbReference type="Proteomes" id="UP001271007">
    <property type="component" value="Unassembled WGS sequence"/>
</dbReference>
<evidence type="ECO:0000259" key="5">
    <source>
        <dbReference type="SMART" id="SM00739"/>
    </source>
</evidence>
<comment type="similarity">
    <text evidence="1">Belongs to the universal ribosomal protein uL24 family.</text>
</comment>
<reference evidence="6" key="1">
    <citation type="submission" date="2023-04" db="EMBL/GenBank/DDBJ databases">
        <title>Black Yeasts Isolated from many extreme environments.</title>
        <authorList>
            <person name="Coleine C."/>
            <person name="Stajich J.E."/>
            <person name="Selbmann L."/>
        </authorList>
    </citation>
    <scope>NUCLEOTIDE SEQUENCE</scope>
    <source>
        <strain evidence="6">CCFEE 5312</strain>
    </source>
</reference>
<dbReference type="Gene3D" id="2.30.30.30">
    <property type="match status" value="1"/>
</dbReference>
<dbReference type="InterPro" id="IPR008991">
    <property type="entry name" value="Translation_prot_SH3-like_sf"/>
</dbReference>
<dbReference type="CDD" id="cd06089">
    <property type="entry name" value="KOW_RPL26"/>
    <property type="match status" value="1"/>
</dbReference>
<dbReference type="SMART" id="SM00739">
    <property type="entry name" value="KOW"/>
    <property type="match status" value="1"/>
</dbReference>
<dbReference type="SUPFAM" id="SSF50104">
    <property type="entry name" value="Translation proteins SH3-like domain"/>
    <property type="match status" value="1"/>
</dbReference>
<name>A0AAJ0DAZ3_9PEZI</name>
<keyword evidence="3" id="KW-0687">Ribonucleoprotein</keyword>
<dbReference type="InterPro" id="IPR014722">
    <property type="entry name" value="Rib_uL2_dom2"/>
</dbReference>
<sequence>MEKVALRIKRLEAGASKRVAHRRRVVASAERWERAQNRQRITSVHNEHIRDARKNRQMDWAAGPLAPRRDVGDLAEKYGTTTIFDAGQPERDPRDRKWIPLDKGDRVVVTQGRDRGKIGYVLEIQEERHAVAVKDLNMMDVYVPDWAKRNAQHERTVMPQPRHLPAEHVKLVYPLPDPETGIPRDVVIDRLEKVMLEPTRADYDVSAEPRKDFRAIPGVRTIIPWPELPLEQQDEEHDDDTPRITVDEMTFRPYLLYPPMPTSVIDELRNKYSKFRTRHTWEYEQKREADAERDERRSQLGKTMRTPLQELAELRVRQKAAEDRQLSDEQLEKIGEVMASQKKSIIGAVAAR</sequence>
<evidence type="ECO:0000256" key="3">
    <source>
        <dbReference type="ARBA" id="ARBA00023274"/>
    </source>
</evidence>
<gene>
    <name evidence="6" type="ORF">LTR09_008365</name>
</gene>
<dbReference type="InterPro" id="IPR041988">
    <property type="entry name" value="Ribosomal_uL24_KOW"/>
</dbReference>